<evidence type="ECO:0000256" key="8">
    <source>
        <dbReference type="ARBA" id="ARBA00023306"/>
    </source>
</evidence>
<evidence type="ECO:0000256" key="9">
    <source>
        <dbReference type="ARBA" id="ARBA00023316"/>
    </source>
</evidence>
<dbReference type="SUPFAM" id="SSF55205">
    <property type="entry name" value="EPT/RTPC-like"/>
    <property type="match status" value="1"/>
</dbReference>
<dbReference type="CDD" id="cd01555">
    <property type="entry name" value="UdpNAET"/>
    <property type="match status" value="1"/>
</dbReference>
<dbReference type="Gene3D" id="3.65.10.10">
    <property type="entry name" value="Enolpyruvate transferase domain"/>
    <property type="match status" value="2"/>
</dbReference>
<feature type="binding site" evidence="12">
    <location>
        <position position="92"/>
    </location>
    <ligand>
        <name>UDP-N-acetyl-alpha-D-glucosamine</name>
        <dbReference type="ChEBI" id="CHEBI:57705"/>
    </ligand>
</feature>
<evidence type="ECO:0000256" key="2">
    <source>
        <dbReference type="ARBA" id="ARBA00004752"/>
    </source>
</evidence>
<accession>A0A9D2SCE1</accession>
<dbReference type="AlphaFoldDB" id="A0A9D2SCE1"/>
<protein>
    <recommendedName>
        <fullName evidence="12">UDP-N-acetylglucosamine 1-carboxyvinyltransferase</fullName>
        <ecNumber evidence="12">2.5.1.7</ecNumber>
    </recommendedName>
    <alternativeName>
        <fullName evidence="12">Enoylpyruvate transferase</fullName>
    </alternativeName>
    <alternativeName>
        <fullName evidence="12">UDP-N-acetylglucosamine enolpyruvyl transferase</fullName>
        <shortName evidence="12">EPT</shortName>
    </alternativeName>
</protein>
<dbReference type="Pfam" id="PF00275">
    <property type="entry name" value="EPSP_synthase"/>
    <property type="match status" value="1"/>
</dbReference>
<organism evidence="14 15">
    <name type="scientific">Candidatus Eisenbergiella merdigallinarum</name>
    <dbReference type="NCBI Taxonomy" id="2838552"/>
    <lineage>
        <taxon>Bacteria</taxon>
        <taxon>Bacillati</taxon>
        <taxon>Bacillota</taxon>
        <taxon>Clostridia</taxon>
        <taxon>Lachnospirales</taxon>
        <taxon>Lachnospiraceae</taxon>
        <taxon>Eisenbergiella</taxon>
    </lineage>
</organism>
<feature type="modified residue" description="2-(S-cysteinyl)pyruvic acid O-phosphothioketal" evidence="12">
    <location>
        <position position="116"/>
    </location>
</feature>
<evidence type="ECO:0000256" key="6">
    <source>
        <dbReference type="ARBA" id="ARBA00022960"/>
    </source>
</evidence>
<keyword evidence="9 12" id="KW-0961">Cell wall biogenesis/degradation</keyword>
<dbReference type="GO" id="GO:0019277">
    <property type="term" value="P:UDP-N-acetylgalactosamine biosynthetic process"/>
    <property type="evidence" value="ECO:0007669"/>
    <property type="project" value="InterPro"/>
</dbReference>
<name>A0A9D2SCE1_9FIRM</name>
<dbReference type="EMBL" id="DWXE01000012">
    <property type="protein sequence ID" value="HJB90634.1"/>
    <property type="molecule type" value="Genomic_DNA"/>
</dbReference>
<keyword evidence="6 12" id="KW-0133">Cell shape</keyword>
<keyword evidence="4 12" id="KW-0132">Cell division</keyword>
<feature type="active site" description="Proton donor" evidence="12">
    <location>
        <position position="116"/>
    </location>
</feature>
<feature type="binding site" evidence="12">
    <location>
        <begin position="22"/>
        <end position="23"/>
    </location>
    <ligand>
        <name>phosphoenolpyruvate</name>
        <dbReference type="ChEBI" id="CHEBI:58702"/>
    </ligand>
</feature>
<evidence type="ECO:0000256" key="1">
    <source>
        <dbReference type="ARBA" id="ARBA00004496"/>
    </source>
</evidence>
<dbReference type="GO" id="GO:0008360">
    <property type="term" value="P:regulation of cell shape"/>
    <property type="evidence" value="ECO:0007669"/>
    <property type="project" value="UniProtKB-KW"/>
</dbReference>
<comment type="catalytic activity">
    <reaction evidence="11 12">
        <text>phosphoenolpyruvate + UDP-N-acetyl-alpha-D-glucosamine = UDP-N-acetyl-3-O-(1-carboxyvinyl)-alpha-D-glucosamine + phosphate</text>
        <dbReference type="Rhea" id="RHEA:18681"/>
        <dbReference type="ChEBI" id="CHEBI:43474"/>
        <dbReference type="ChEBI" id="CHEBI:57705"/>
        <dbReference type="ChEBI" id="CHEBI:58702"/>
        <dbReference type="ChEBI" id="CHEBI:68483"/>
        <dbReference type="EC" id="2.5.1.7"/>
    </reaction>
</comment>
<comment type="subcellular location">
    <subcellularLocation>
        <location evidence="1 12">Cytoplasm</location>
    </subcellularLocation>
</comment>
<reference evidence="14" key="1">
    <citation type="journal article" date="2021" name="PeerJ">
        <title>Extensive microbial diversity within the chicken gut microbiome revealed by metagenomics and culture.</title>
        <authorList>
            <person name="Gilroy R."/>
            <person name="Ravi A."/>
            <person name="Getino M."/>
            <person name="Pursley I."/>
            <person name="Horton D.L."/>
            <person name="Alikhan N.F."/>
            <person name="Baker D."/>
            <person name="Gharbi K."/>
            <person name="Hall N."/>
            <person name="Watson M."/>
            <person name="Adriaenssens E.M."/>
            <person name="Foster-Nyarko E."/>
            <person name="Jarju S."/>
            <person name="Secka A."/>
            <person name="Antonio M."/>
            <person name="Oren A."/>
            <person name="Chaudhuri R.R."/>
            <person name="La Ragione R."/>
            <person name="Hildebrand F."/>
            <person name="Pallen M.J."/>
        </authorList>
    </citation>
    <scope>NUCLEOTIDE SEQUENCE</scope>
    <source>
        <strain evidence="14">USAMLcec3-2134</strain>
    </source>
</reference>
<evidence type="ECO:0000313" key="15">
    <source>
        <dbReference type="Proteomes" id="UP000886883"/>
    </source>
</evidence>
<dbReference type="GO" id="GO:0008760">
    <property type="term" value="F:UDP-N-acetylglucosamine 1-carboxyvinyltransferase activity"/>
    <property type="evidence" value="ECO:0007669"/>
    <property type="project" value="UniProtKB-UniRule"/>
</dbReference>
<comment type="caution">
    <text evidence="14">The sequence shown here is derived from an EMBL/GenBank/DDBJ whole genome shotgun (WGS) entry which is preliminary data.</text>
</comment>
<dbReference type="InterPro" id="IPR005750">
    <property type="entry name" value="UDP_GlcNAc_COvinyl_MurA"/>
</dbReference>
<feature type="binding site" evidence="12">
    <location>
        <begin position="121"/>
        <end position="125"/>
    </location>
    <ligand>
        <name>UDP-N-acetyl-alpha-D-glucosamine</name>
        <dbReference type="ChEBI" id="CHEBI:57705"/>
    </ligand>
</feature>
<gene>
    <name evidence="12 14" type="primary">murA</name>
    <name evidence="14" type="ORF">H9763_04085</name>
</gene>
<evidence type="ECO:0000256" key="5">
    <source>
        <dbReference type="ARBA" id="ARBA00022679"/>
    </source>
</evidence>
<dbReference type="GO" id="GO:0009252">
    <property type="term" value="P:peptidoglycan biosynthetic process"/>
    <property type="evidence" value="ECO:0007669"/>
    <property type="project" value="UniProtKB-UniRule"/>
</dbReference>
<dbReference type="GO" id="GO:0051301">
    <property type="term" value="P:cell division"/>
    <property type="evidence" value="ECO:0007669"/>
    <property type="project" value="UniProtKB-KW"/>
</dbReference>
<keyword evidence="7 12" id="KW-0573">Peptidoglycan synthesis</keyword>
<dbReference type="HAMAP" id="MF_00111">
    <property type="entry name" value="MurA"/>
    <property type="match status" value="1"/>
</dbReference>
<dbReference type="GO" id="GO:0005737">
    <property type="term" value="C:cytoplasm"/>
    <property type="evidence" value="ECO:0007669"/>
    <property type="project" value="UniProtKB-SubCell"/>
</dbReference>
<dbReference type="NCBIfam" id="TIGR01072">
    <property type="entry name" value="murA"/>
    <property type="match status" value="1"/>
</dbReference>
<evidence type="ECO:0000256" key="10">
    <source>
        <dbReference type="ARBA" id="ARBA00038367"/>
    </source>
</evidence>
<dbReference type="InterPro" id="IPR036968">
    <property type="entry name" value="Enolpyruvate_Tfrase_sf"/>
</dbReference>
<keyword evidence="3 12" id="KW-0963">Cytoplasm</keyword>
<feature type="binding site" evidence="12">
    <location>
        <position position="305"/>
    </location>
    <ligand>
        <name>UDP-N-acetyl-alpha-D-glucosamine</name>
        <dbReference type="ChEBI" id="CHEBI:57705"/>
    </ligand>
</feature>
<dbReference type="InterPro" id="IPR013792">
    <property type="entry name" value="RNA3'P_cycl/enolpyr_Trfase_a/b"/>
</dbReference>
<reference evidence="14" key="2">
    <citation type="submission" date="2021-04" db="EMBL/GenBank/DDBJ databases">
        <authorList>
            <person name="Gilroy R."/>
        </authorList>
    </citation>
    <scope>NUCLEOTIDE SEQUENCE</scope>
    <source>
        <strain evidence="14">USAMLcec3-2134</strain>
    </source>
</reference>
<evidence type="ECO:0000256" key="7">
    <source>
        <dbReference type="ARBA" id="ARBA00022984"/>
    </source>
</evidence>
<comment type="pathway">
    <text evidence="2 12">Cell wall biogenesis; peptidoglycan biosynthesis.</text>
</comment>
<evidence type="ECO:0000256" key="4">
    <source>
        <dbReference type="ARBA" id="ARBA00022618"/>
    </source>
</evidence>
<dbReference type="InterPro" id="IPR001986">
    <property type="entry name" value="Enolpyruvate_Tfrase_dom"/>
</dbReference>
<dbReference type="Proteomes" id="UP000886883">
    <property type="component" value="Unassembled WGS sequence"/>
</dbReference>
<keyword evidence="12" id="KW-0670">Pyruvate</keyword>
<feature type="domain" description="Enolpyruvate transferase" evidence="13">
    <location>
        <begin position="7"/>
        <end position="406"/>
    </location>
</feature>
<keyword evidence="5 12" id="KW-0808">Transferase</keyword>
<feature type="binding site" evidence="12">
    <location>
        <position position="327"/>
    </location>
    <ligand>
        <name>UDP-N-acetyl-alpha-D-glucosamine</name>
        <dbReference type="ChEBI" id="CHEBI:57705"/>
    </ligand>
</feature>
<evidence type="ECO:0000313" key="14">
    <source>
        <dbReference type="EMBL" id="HJB90634.1"/>
    </source>
</evidence>
<evidence type="ECO:0000259" key="13">
    <source>
        <dbReference type="Pfam" id="PF00275"/>
    </source>
</evidence>
<dbReference type="EC" id="2.5.1.7" evidence="12"/>
<sequence length="417" mass="43811">MGWIQIRGGTPLRGEVSIQGSKNAALPIMAASALVPGVTVLMNCPEISDVSCMCELLKCVGAKVSREGGRLVIDASRISQHRLPEEHVTRMRSSVILAGAMLGRCGEVFFQYPGGCVIGDRPIDLHLAALKKLGAVFTEDGGHLAARASRLEGARIVLDFPSVGATENAVLAAALAKGTTEIYRCAAEPEISALCDFLNGAGARIRGGGTAHITVEGVPRLHESQWRVEPDRIVAGTYLIGVLAAGGSARLLRAPARQLTEVLKVARRMGAEIAADREGISVERTGKLQSPGALETGVYPAIPTDLQSPLLVALCQAQGKSSLTERIFNGRLAVAEELNRMGAGIEVEGNCARMAGGSFLTGSSVTARELRGGAALVLAGLCAGGYSRVYNRRFIDRGYEDIVRDLKSLGADIGSET</sequence>
<comment type="function">
    <text evidence="12">Cell wall formation. Adds enolpyruvyl to UDP-N-acetylglucosamine.</text>
</comment>
<dbReference type="NCBIfam" id="NF006873">
    <property type="entry name" value="PRK09369.1"/>
    <property type="match status" value="1"/>
</dbReference>
<comment type="similarity">
    <text evidence="10 12">Belongs to the EPSP synthase family. MurA subfamily.</text>
</comment>
<dbReference type="InterPro" id="IPR050068">
    <property type="entry name" value="MurA_subfamily"/>
</dbReference>
<dbReference type="PANTHER" id="PTHR43783:SF1">
    <property type="entry name" value="UDP-N-ACETYLGLUCOSAMINE 1-CARBOXYVINYLTRANSFERASE"/>
    <property type="match status" value="1"/>
</dbReference>
<dbReference type="GO" id="GO:0071555">
    <property type="term" value="P:cell wall organization"/>
    <property type="evidence" value="ECO:0007669"/>
    <property type="project" value="UniProtKB-KW"/>
</dbReference>
<evidence type="ECO:0000256" key="11">
    <source>
        <dbReference type="ARBA" id="ARBA00047527"/>
    </source>
</evidence>
<dbReference type="PANTHER" id="PTHR43783">
    <property type="entry name" value="UDP-N-ACETYLGLUCOSAMINE 1-CARBOXYVINYLTRANSFERASE"/>
    <property type="match status" value="1"/>
</dbReference>
<comment type="caution">
    <text evidence="12">Lacks conserved residue(s) required for the propagation of feature annotation.</text>
</comment>
<proteinExistence type="inferred from homology"/>
<keyword evidence="8 12" id="KW-0131">Cell cycle</keyword>
<evidence type="ECO:0000256" key="3">
    <source>
        <dbReference type="ARBA" id="ARBA00022490"/>
    </source>
</evidence>
<evidence type="ECO:0000256" key="12">
    <source>
        <dbReference type="HAMAP-Rule" id="MF_00111"/>
    </source>
</evidence>